<name>A0A7J0BRM1_9BACT</name>
<reference evidence="2 3" key="1">
    <citation type="submission" date="2020-05" db="EMBL/GenBank/DDBJ databases">
        <title>Draft genome sequence of Desulfovibrio psychrotolerans JS1T.</title>
        <authorList>
            <person name="Ueno A."/>
            <person name="Tamazawa S."/>
            <person name="Tamamura S."/>
            <person name="Murakami T."/>
            <person name="Kiyama T."/>
            <person name="Inomata H."/>
            <person name="Amano Y."/>
            <person name="Miyakawa K."/>
            <person name="Tamaki H."/>
            <person name="Naganuma T."/>
            <person name="Kaneko K."/>
        </authorList>
    </citation>
    <scope>NUCLEOTIDE SEQUENCE [LARGE SCALE GENOMIC DNA]</scope>
    <source>
        <strain evidence="2 3">JS1</strain>
    </source>
</reference>
<comment type="caution">
    <text evidence="2">The sequence shown here is derived from an EMBL/GenBank/DDBJ whole genome shotgun (WGS) entry which is preliminary data.</text>
</comment>
<organism evidence="2 3">
    <name type="scientific">Desulfovibrio psychrotolerans</name>
    <dbReference type="NCBI Taxonomy" id="415242"/>
    <lineage>
        <taxon>Bacteria</taxon>
        <taxon>Pseudomonadati</taxon>
        <taxon>Thermodesulfobacteriota</taxon>
        <taxon>Desulfovibrionia</taxon>
        <taxon>Desulfovibrionales</taxon>
        <taxon>Desulfovibrionaceae</taxon>
        <taxon>Desulfovibrio</taxon>
    </lineage>
</organism>
<dbReference type="EMBL" id="BLVP01000005">
    <property type="protein sequence ID" value="GFM36329.1"/>
    <property type="molecule type" value="Genomic_DNA"/>
</dbReference>
<dbReference type="AlphaFoldDB" id="A0A7J0BRM1"/>
<protein>
    <submittedName>
        <fullName evidence="2">Uncharacterized protein</fullName>
    </submittedName>
</protein>
<keyword evidence="1" id="KW-1133">Transmembrane helix</keyword>
<evidence type="ECO:0000256" key="1">
    <source>
        <dbReference type="SAM" id="Phobius"/>
    </source>
</evidence>
<accession>A0A7J0BRM1</accession>
<dbReference type="Proteomes" id="UP000503820">
    <property type="component" value="Unassembled WGS sequence"/>
</dbReference>
<sequence>MLRVYVSLCRVLCALFCFMCQPEDTRTGEMGMRPDVHPMLSGRAAGLAWRMKGVLWFCIAMAAGFALGLPG</sequence>
<keyword evidence="1" id="KW-0472">Membrane</keyword>
<feature type="transmembrane region" description="Helical" evidence="1">
    <location>
        <begin position="46"/>
        <end position="69"/>
    </location>
</feature>
<evidence type="ECO:0000313" key="3">
    <source>
        <dbReference type="Proteomes" id="UP000503820"/>
    </source>
</evidence>
<evidence type="ECO:0000313" key="2">
    <source>
        <dbReference type="EMBL" id="GFM36329.1"/>
    </source>
</evidence>
<gene>
    <name evidence="2" type="ORF">DSM19430T_10130</name>
</gene>
<keyword evidence="1" id="KW-0812">Transmembrane</keyword>
<keyword evidence="3" id="KW-1185">Reference proteome</keyword>
<proteinExistence type="predicted"/>